<feature type="region of interest" description="Disordered" evidence="1">
    <location>
        <begin position="66"/>
        <end position="86"/>
    </location>
</feature>
<sequence length="131" mass="14516">MALSDSIKIRLREGQALVYAAQAEQRGVGVAAYIRDRLDHADRICEELASLRAAMIDMGETMDEMRDQVTDRPGTPTQETQATSEPSAIEVETLLLLRALSAPQKLQMVTAEIERQGLKPFKIPGPPTRIR</sequence>
<evidence type="ECO:0000313" key="3">
    <source>
        <dbReference type="Proteomes" id="UP000597613"/>
    </source>
</evidence>
<protein>
    <submittedName>
        <fullName evidence="2">Uncharacterized protein</fullName>
    </submittedName>
</protein>
<dbReference type="RefSeq" id="WP_187503044.1">
    <property type="nucleotide sequence ID" value="NZ_JACONT010000009.1"/>
</dbReference>
<proteinExistence type="predicted"/>
<dbReference type="EMBL" id="JACONT010000009">
    <property type="protein sequence ID" value="MBC3941269.1"/>
    <property type="molecule type" value="Genomic_DNA"/>
</dbReference>
<dbReference type="Proteomes" id="UP000597613">
    <property type="component" value="Unassembled WGS sequence"/>
</dbReference>
<name>A0ABR7ALD2_9SPHN</name>
<organism evidence="2 3">
    <name type="scientific">Sphingomonas albertensis</name>
    <dbReference type="NCBI Taxonomy" id="2762591"/>
    <lineage>
        <taxon>Bacteria</taxon>
        <taxon>Pseudomonadati</taxon>
        <taxon>Pseudomonadota</taxon>
        <taxon>Alphaproteobacteria</taxon>
        <taxon>Sphingomonadales</taxon>
        <taxon>Sphingomonadaceae</taxon>
        <taxon>Sphingomonas</taxon>
    </lineage>
</organism>
<gene>
    <name evidence="2" type="ORF">H8S47_06155</name>
</gene>
<reference evidence="2 3" key="1">
    <citation type="submission" date="2020-08" db="EMBL/GenBank/DDBJ databases">
        <title>Putative novel bacterial strains isolated from necrotic wheat leaf tissues caused by Xanthomonas translucens.</title>
        <authorList>
            <person name="Tambong J.T."/>
        </authorList>
    </citation>
    <scope>NUCLEOTIDE SEQUENCE [LARGE SCALE GENOMIC DNA]</scope>
    <source>
        <strain evidence="3">DOAB 1063</strain>
    </source>
</reference>
<feature type="compositionally biased region" description="Polar residues" evidence="1">
    <location>
        <begin position="75"/>
        <end position="86"/>
    </location>
</feature>
<comment type="caution">
    <text evidence="2">The sequence shown here is derived from an EMBL/GenBank/DDBJ whole genome shotgun (WGS) entry which is preliminary data.</text>
</comment>
<evidence type="ECO:0000256" key="1">
    <source>
        <dbReference type="SAM" id="MobiDB-lite"/>
    </source>
</evidence>
<keyword evidence="3" id="KW-1185">Reference proteome</keyword>
<accession>A0ABR7ALD2</accession>
<evidence type="ECO:0000313" key="2">
    <source>
        <dbReference type="EMBL" id="MBC3941269.1"/>
    </source>
</evidence>